<keyword evidence="6" id="KW-1185">Reference proteome</keyword>
<accession>A0A085JFA8</accession>
<organism evidence="5 6">
    <name type="scientific">Tatumella ptyseos ATCC 33301</name>
    <dbReference type="NCBI Taxonomy" id="1005995"/>
    <lineage>
        <taxon>Bacteria</taxon>
        <taxon>Pseudomonadati</taxon>
        <taxon>Pseudomonadota</taxon>
        <taxon>Gammaproteobacteria</taxon>
        <taxon>Enterobacterales</taxon>
        <taxon>Erwiniaceae</taxon>
        <taxon>Tatumella</taxon>
    </lineage>
</organism>
<evidence type="ECO:0000313" key="6">
    <source>
        <dbReference type="Proteomes" id="UP000028602"/>
    </source>
</evidence>
<dbReference type="Gene3D" id="2.40.100.10">
    <property type="entry name" value="Cyclophilin-like"/>
    <property type="match status" value="1"/>
</dbReference>
<dbReference type="EMBL" id="JMPR01000033">
    <property type="protein sequence ID" value="KFD19154.1"/>
    <property type="molecule type" value="Genomic_DNA"/>
</dbReference>
<evidence type="ECO:0000256" key="1">
    <source>
        <dbReference type="ARBA" id="ARBA00022741"/>
    </source>
</evidence>
<dbReference type="EC" id="3.5.1.54" evidence="5"/>
<dbReference type="GO" id="GO:0004039">
    <property type="term" value="F:allophanate hydrolase activity"/>
    <property type="evidence" value="ECO:0007669"/>
    <property type="project" value="UniProtKB-EC"/>
</dbReference>
<keyword evidence="1" id="KW-0547">Nucleotide-binding</keyword>
<dbReference type="Proteomes" id="UP000028602">
    <property type="component" value="Unassembled WGS sequence"/>
</dbReference>
<dbReference type="EC" id="5.2.1.8" evidence="5"/>
<dbReference type="eggNOG" id="COG1984">
    <property type="taxonomic scope" value="Bacteria"/>
</dbReference>
<dbReference type="AlphaFoldDB" id="A0A085JFA8"/>
<dbReference type="SUPFAM" id="SSF50891">
    <property type="entry name" value="Cyclophilin-like"/>
    <property type="match status" value="1"/>
</dbReference>
<evidence type="ECO:0000313" key="5">
    <source>
        <dbReference type="EMBL" id="KFD19154.1"/>
    </source>
</evidence>
<sequence length="326" mass="35550">MGHCSMNYFEVLSAGLMSTLQDRGRFSYQDCGVPPSGVMDDLSYAIANALTGNDAGEGVIEFTLTGPKLRLCGDSPCIFAVTGDAVVTLNDVHCAIYHSHQMNPGDVLHVQRVRSGARGYIAVAGGFDVQPQLGSVSTLSRARLGGFEGGSLQKAAKLPLRPLSEKRQYNITSDRIFPQREKRPVRVVPGPQDNYFDDVAWKLFTRQQYRLSTQCDRMGYRLIGEPVTHLRGFNIISDAISLGSIQIPGDGQPIIAMNDRQTTGGYPKIATVIRADLARLGQLKPGDSLSFEPITVSGAETLWCGRQKLLNDLCRKLRSAAKSTDK</sequence>
<dbReference type="GO" id="GO:0003755">
    <property type="term" value="F:peptidyl-prolyl cis-trans isomerase activity"/>
    <property type="evidence" value="ECO:0007669"/>
    <property type="project" value="UniProtKB-EC"/>
</dbReference>
<dbReference type="SMART" id="SM00797">
    <property type="entry name" value="AHS2"/>
    <property type="match status" value="1"/>
</dbReference>
<evidence type="ECO:0000259" key="4">
    <source>
        <dbReference type="SMART" id="SM00797"/>
    </source>
</evidence>
<feature type="domain" description="Carboxyltransferase" evidence="4">
    <location>
        <begin position="30"/>
        <end position="309"/>
    </location>
</feature>
<dbReference type="NCBIfam" id="TIGR00724">
    <property type="entry name" value="urea_amlyse_rel"/>
    <property type="match status" value="1"/>
</dbReference>
<keyword evidence="2 5" id="KW-0378">Hydrolase</keyword>
<dbReference type="InterPro" id="IPR029000">
    <property type="entry name" value="Cyclophilin-like_dom_sf"/>
</dbReference>
<proteinExistence type="predicted"/>
<dbReference type="GO" id="GO:0005524">
    <property type="term" value="F:ATP binding"/>
    <property type="evidence" value="ECO:0007669"/>
    <property type="project" value="UniProtKB-KW"/>
</dbReference>
<evidence type="ECO:0000256" key="3">
    <source>
        <dbReference type="ARBA" id="ARBA00022840"/>
    </source>
</evidence>
<keyword evidence="3" id="KW-0067">ATP-binding</keyword>
<dbReference type="PANTHER" id="PTHR43309:SF5">
    <property type="entry name" value="5-OXOPROLINASE SUBUNIT C"/>
    <property type="match status" value="1"/>
</dbReference>
<dbReference type="PANTHER" id="PTHR43309">
    <property type="entry name" value="5-OXOPROLINASE SUBUNIT C"/>
    <property type="match status" value="1"/>
</dbReference>
<name>A0A085JFA8_9GAMM</name>
<evidence type="ECO:0000256" key="2">
    <source>
        <dbReference type="ARBA" id="ARBA00022801"/>
    </source>
</evidence>
<dbReference type="InterPro" id="IPR052708">
    <property type="entry name" value="PxpC"/>
</dbReference>
<keyword evidence="5" id="KW-0413">Isomerase</keyword>
<dbReference type="InterPro" id="IPR003778">
    <property type="entry name" value="CT_A_B"/>
</dbReference>
<reference evidence="5 6" key="1">
    <citation type="submission" date="2014-05" db="EMBL/GenBank/DDBJ databases">
        <title>ATOL: Assembling a taxonomically balanced genome-scale reconstruction of the evolutionary history of the Enterobacteriaceae.</title>
        <authorList>
            <person name="Plunkett G.III."/>
            <person name="Neeno-Eckwall E.C."/>
            <person name="Glasner J.D."/>
            <person name="Perna N.T."/>
        </authorList>
    </citation>
    <scope>NUCLEOTIDE SEQUENCE [LARGE SCALE GENOMIC DNA]</scope>
    <source>
        <strain evidence="5 6">ATCC 33301</strain>
    </source>
</reference>
<dbReference type="Pfam" id="PF02626">
    <property type="entry name" value="CT_A_B"/>
    <property type="match status" value="1"/>
</dbReference>
<gene>
    <name evidence="5" type="ORF">GTPT_1940</name>
</gene>
<protein>
    <submittedName>
        <fullName evidence="5">Allophanate hydrolase 2 subunit 2</fullName>
        <ecNumber evidence="5">3.5.1.54</ecNumber>
        <ecNumber evidence="5">5.2.1.8</ecNumber>
    </submittedName>
</protein>
<comment type="caution">
    <text evidence="5">The sequence shown here is derived from an EMBL/GenBank/DDBJ whole genome shotgun (WGS) entry which is preliminary data.</text>
</comment>